<sequence>MKNLEAKSSREDRNTQEASNRGVETEANQERAEEAGLRLLEIKTLKKQSCAYLCTEYNTDL</sequence>
<dbReference type="RefSeq" id="WP_315651512.1">
    <property type="nucleotide sequence ID" value="NZ_JAVXZY010000006.1"/>
</dbReference>
<evidence type="ECO:0000256" key="1">
    <source>
        <dbReference type="SAM" id="MobiDB-lite"/>
    </source>
</evidence>
<name>A0ABU3PDM5_9BURK</name>
<dbReference type="EMBL" id="JAVXZY010000006">
    <property type="protein sequence ID" value="MDT9000694.1"/>
    <property type="molecule type" value="Genomic_DNA"/>
</dbReference>
<protein>
    <submittedName>
        <fullName evidence="2">Uncharacterized protein</fullName>
    </submittedName>
</protein>
<feature type="compositionally biased region" description="Basic and acidic residues" evidence="1">
    <location>
        <begin position="1"/>
        <end position="15"/>
    </location>
</feature>
<evidence type="ECO:0000313" key="3">
    <source>
        <dbReference type="Proteomes" id="UP001246372"/>
    </source>
</evidence>
<proteinExistence type="predicted"/>
<evidence type="ECO:0000313" key="2">
    <source>
        <dbReference type="EMBL" id="MDT9000694.1"/>
    </source>
</evidence>
<accession>A0ABU3PDM5</accession>
<feature type="region of interest" description="Disordered" evidence="1">
    <location>
        <begin position="1"/>
        <end position="30"/>
    </location>
</feature>
<gene>
    <name evidence="2" type="ORF">RQP53_15570</name>
</gene>
<reference evidence="2" key="1">
    <citation type="submission" date="2023-09" db="EMBL/GenBank/DDBJ databases">
        <title>Paucibacter sp. APW11 Genome sequencing and assembly.</title>
        <authorList>
            <person name="Kim I."/>
        </authorList>
    </citation>
    <scope>NUCLEOTIDE SEQUENCE</scope>
    <source>
        <strain evidence="2">APW11</strain>
    </source>
</reference>
<keyword evidence="3" id="KW-1185">Reference proteome</keyword>
<comment type="caution">
    <text evidence="2">The sequence shown here is derived from an EMBL/GenBank/DDBJ whole genome shotgun (WGS) entry which is preliminary data.</text>
</comment>
<organism evidence="2 3">
    <name type="scientific">Roseateles aquae</name>
    <dbReference type="NCBI Taxonomy" id="3077235"/>
    <lineage>
        <taxon>Bacteria</taxon>
        <taxon>Pseudomonadati</taxon>
        <taxon>Pseudomonadota</taxon>
        <taxon>Betaproteobacteria</taxon>
        <taxon>Burkholderiales</taxon>
        <taxon>Sphaerotilaceae</taxon>
        <taxon>Roseateles</taxon>
    </lineage>
</organism>
<dbReference type="Proteomes" id="UP001246372">
    <property type="component" value="Unassembled WGS sequence"/>
</dbReference>